<feature type="domain" description="DUF6699" evidence="2">
    <location>
        <begin position="59"/>
        <end position="192"/>
    </location>
</feature>
<dbReference type="Proteomes" id="UP000772434">
    <property type="component" value="Unassembled WGS sequence"/>
</dbReference>
<feature type="compositionally biased region" description="Low complexity" evidence="1">
    <location>
        <begin position="10"/>
        <end position="23"/>
    </location>
</feature>
<keyword evidence="4" id="KW-1185">Reference proteome</keyword>
<proteinExistence type="predicted"/>
<accession>A0A9P5Q247</accession>
<dbReference type="AlphaFoldDB" id="A0A9P5Q247"/>
<evidence type="ECO:0000259" key="2">
    <source>
        <dbReference type="Pfam" id="PF20415"/>
    </source>
</evidence>
<evidence type="ECO:0000256" key="1">
    <source>
        <dbReference type="SAM" id="MobiDB-lite"/>
    </source>
</evidence>
<evidence type="ECO:0000313" key="3">
    <source>
        <dbReference type="EMBL" id="KAF9072665.1"/>
    </source>
</evidence>
<reference evidence="3" key="1">
    <citation type="submission" date="2020-11" db="EMBL/GenBank/DDBJ databases">
        <authorList>
            <consortium name="DOE Joint Genome Institute"/>
            <person name="Ahrendt S."/>
            <person name="Riley R."/>
            <person name="Andreopoulos W."/>
            <person name="Labutti K."/>
            <person name="Pangilinan J."/>
            <person name="Ruiz-Duenas F.J."/>
            <person name="Barrasa J.M."/>
            <person name="Sanchez-Garcia M."/>
            <person name="Camarero S."/>
            <person name="Miyauchi S."/>
            <person name="Serrano A."/>
            <person name="Linde D."/>
            <person name="Babiker R."/>
            <person name="Drula E."/>
            <person name="Ayuso-Fernandez I."/>
            <person name="Pacheco R."/>
            <person name="Padilla G."/>
            <person name="Ferreira P."/>
            <person name="Barriuso J."/>
            <person name="Kellner H."/>
            <person name="Castanera R."/>
            <person name="Alfaro M."/>
            <person name="Ramirez L."/>
            <person name="Pisabarro A.G."/>
            <person name="Kuo A."/>
            <person name="Tritt A."/>
            <person name="Lipzen A."/>
            <person name="He G."/>
            <person name="Yan M."/>
            <person name="Ng V."/>
            <person name="Cullen D."/>
            <person name="Martin F."/>
            <person name="Rosso M.-N."/>
            <person name="Henrissat B."/>
            <person name="Hibbett D."/>
            <person name="Martinez A.T."/>
            <person name="Grigoriev I.V."/>
        </authorList>
    </citation>
    <scope>NUCLEOTIDE SEQUENCE</scope>
    <source>
        <strain evidence="3">AH 40177</strain>
    </source>
</reference>
<comment type="caution">
    <text evidence="3">The sequence shown here is derived from an EMBL/GenBank/DDBJ whole genome shotgun (WGS) entry which is preliminary data.</text>
</comment>
<organism evidence="3 4">
    <name type="scientific">Rhodocollybia butyracea</name>
    <dbReference type="NCBI Taxonomy" id="206335"/>
    <lineage>
        <taxon>Eukaryota</taxon>
        <taxon>Fungi</taxon>
        <taxon>Dikarya</taxon>
        <taxon>Basidiomycota</taxon>
        <taxon>Agaricomycotina</taxon>
        <taxon>Agaricomycetes</taxon>
        <taxon>Agaricomycetidae</taxon>
        <taxon>Agaricales</taxon>
        <taxon>Marasmiineae</taxon>
        <taxon>Omphalotaceae</taxon>
        <taxon>Rhodocollybia</taxon>
    </lineage>
</organism>
<dbReference type="OrthoDB" id="3172906at2759"/>
<dbReference type="Pfam" id="PF20415">
    <property type="entry name" value="DUF6699"/>
    <property type="match status" value="1"/>
</dbReference>
<dbReference type="EMBL" id="JADNRY010000022">
    <property type="protein sequence ID" value="KAF9072665.1"/>
    <property type="molecule type" value="Genomic_DNA"/>
</dbReference>
<protein>
    <recommendedName>
        <fullName evidence="2">DUF6699 domain-containing protein</fullName>
    </recommendedName>
</protein>
<sequence length="205" mass="22879">MPGKTVRFATPSPSYSTSSLPETDGSLSPPPIASAMLPAVECQLCPALQHNRAATSSAIYWDMSYPVETARLYPGLAQTFWTAPATNPVVTSLIVIFGAWRMFITPNPSSRVAYVTVTDVLHGIYRHLRGTSSERDFSSLSPDKQRRVTDAYIQRWQRCRVPAEREMERLKGVKHIDFLADSKVFWGLTPTKELGVFQLQVTRSS</sequence>
<feature type="region of interest" description="Disordered" evidence="1">
    <location>
        <begin position="1"/>
        <end position="26"/>
    </location>
</feature>
<evidence type="ECO:0000313" key="4">
    <source>
        <dbReference type="Proteomes" id="UP000772434"/>
    </source>
</evidence>
<dbReference type="InterPro" id="IPR046522">
    <property type="entry name" value="DUF6699"/>
</dbReference>
<name>A0A9P5Q247_9AGAR</name>
<gene>
    <name evidence="3" type="ORF">BDP27DRAFT_1217095</name>
</gene>